<comment type="caution">
    <text evidence="2">The sequence shown here is derived from an EMBL/GenBank/DDBJ whole genome shotgun (WGS) entry which is preliminary data.</text>
</comment>
<dbReference type="InterPro" id="IPR000361">
    <property type="entry name" value="ATAP_core_dom"/>
</dbReference>
<organism evidence="2 3">
    <name type="scientific">Exobacillus caeni</name>
    <dbReference type="NCBI Taxonomy" id="2574798"/>
    <lineage>
        <taxon>Bacteria</taxon>
        <taxon>Bacillati</taxon>
        <taxon>Bacillota</taxon>
        <taxon>Bacilli</taxon>
        <taxon>Bacillales</taxon>
        <taxon>Guptibacillaceae</taxon>
        <taxon>Exobacillus</taxon>
    </lineage>
</organism>
<dbReference type="GO" id="GO:0051537">
    <property type="term" value="F:2 iron, 2 sulfur cluster binding"/>
    <property type="evidence" value="ECO:0007669"/>
    <property type="project" value="TreeGrafter"/>
</dbReference>
<dbReference type="EMBL" id="SWLG01000001">
    <property type="protein sequence ID" value="TLS38846.1"/>
    <property type="molecule type" value="Genomic_DNA"/>
</dbReference>
<sequence>MINLSEAAVSQIKEMMAAEEGDNLYLRVGVKGGGCTGLSYGMGFDSEVKEDDNTFEIEGLNVVIDKESAPILEGLKIDYKQNMMGGGFTLDNPNAIANCGCGASFRTATNTGTPENC</sequence>
<proteinExistence type="predicted"/>
<gene>
    <name evidence="2" type="ORF">FCL54_00580</name>
</gene>
<evidence type="ECO:0000313" key="2">
    <source>
        <dbReference type="EMBL" id="TLS38846.1"/>
    </source>
</evidence>
<dbReference type="InterPro" id="IPR035903">
    <property type="entry name" value="HesB-like_dom_sf"/>
</dbReference>
<dbReference type="GO" id="GO:0016226">
    <property type="term" value="P:iron-sulfur cluster assembly"/>
    <property type="evidence" value="ECO:0007669"/>
    <property type="project" value="InterPro"/>
</dbReference>
<evidence type="ECO:0000313" key="3">
    <source>
        <dbReference type="Proteomes" id="UP000308230"/>
    </source>
</evidence>
<dbReference type="InterPro" id="IPR017870">
    <property type="entry name" value="FeS_cluster_insertion_CS"/>
</dbReference>
<dbReference type="GO" id="GO:0005506">
    <property type="term" value="F:iron ion binding"/>
    <property type="evidence" value="ECO:0007669"/>
    <property type="project" value="TreeGrafter"/>
</dbReference>
<dbReference type="Pfam" id="PF01521">
    <property type="entry name" value="Fe-S_biosyn"/>
    <property type="match status" value="1"/>
</dbReference>
<dbReference type="GO" id="GO:0051539">
    <property type="term" value="F:4 iron, 4 sulfur cluster binding"/>
    <property type="evidence" value="ECO:0007669"/>
    <property type="project" value="TreeGrafter"/>
</dbReference>
<dbReference type="InterPro" id="IPR016092">
    <property type="entry name" value="ATAP"/>
</dbReference>
<dbReference type="PROSITE" id="PS01152">
    <property type="entry name" value="HESB"/>
    <property type="match status" value="1"/>
</dbReference>
<dbReference type="AlphaFoldDB" id="A0A5R9F951"/>
<evidence type="ECO:0000259" key="1">
    <source>
        <dbReference type="Pfam" id="PF01521"/>
    </source>
</evidence>
<dbReference type="RefSeq" id="WP_138122094.1">
    <property type="nucleotide sequence ID" value="NZ_SWLG01000001.1"/>
</dbReference>
<dbReference type="Proteomes" id="UP000308230">
    <property type="component" value="Unassembled WGS sequence"/>
</dbReference>
<reference evidence="2 3" key="1">
    <citation type="submission" date="2019-04" db="EMBL/GenBank/DDBJ databases">
        <title>Bacillus caeni sp. nov., a bacterium isolated from mangrove sediment.</title>
        <authorList>
            <person name="Huang H."/>
            <person name="Mo K."/>
            <person name="Hu Y."/>
        </authorList>
    </citation>
    <scope>NUCLEOTIDE SEQUENCE [LARGE SCALE GENOMIC DNA]</scope>
    <source>
        <strain evidence="2 3">HB172195</strain>
    </source>
</reference>
<dbReference type="PANTHER" id="PTHR43011">
    <property type="entry name" value="IRON-SULFUR CLUSTER ASSEMBLY 2 HOMOLOG, MITOCHONDRIAL"/>
    <property type="match status" value="1"/>
</dbReference>
<accession>A0A5R9F951</accession>
<feature type="domain" description="Core" evidence="1">
    <location>
        <begin position="2"/>
        <end position="102"/>
    </location>
</feature>
<protein>
    <submittedName>
        <fullName evidence="2">Iron-sulfur cluster assembly accessory protein</fullName>
    </submittedName>
</protein>
<name>A0A5R9F951_9BACL</name>
<dbReference type="OrthoDB" id="9801228at2"/>
<dbReference type="Gene3D" id="2.60.300.12">
    <property type="entry name" value="HesB-like domain"/>
    <property type="match status" value="1"/>
</dbReference>
<dbReference type="SUPFAM" id="SSF89360">
    <property type="entry name" value="HesB-like domain"/>
    <property type="match status" value="1"/>
</dbReference>
<dbReference type="NCBIfam" id="TIGR00049">
    <property type="entry name" value="iron-sulfur cluster assembly accessory protein"/>
    <property type="match status" value="1"/>
</dbReference>
<keyword evidence="3" id="KW-1185">Reference proteome</keyword>
<dbReference type="PANTHER" id="PTHR43011:SF1">
    <property type="entry name" value="IRON-SULFUR CLUSTER ASSEMBLY 2 HOMOLOG, MITOCHONDRIAL"/>
    <property type="match status" value="1"/>
</dbReference>